<proteinExistence type="predicted"/>
<evidence type="ECO:0000256" key="1">
    <source>
        <dbReference type="SAM" id="MobiDB-lite"/>
    </source>
</evidence>
<dbReference type="AlphaFoldDB" id="A0A368T0Q4"/>
<protein>
    <recommendedName>
        <fullName evidence="2">Hemerythrin-like domain-containing protein</fullName>
    </recommendedName>
</protein>
<keyword evidence="4" id="KW-1185">Reference proteome</keyword>
<feature type="non-terminal residue" evidence="3">
    <location>
        <position position="1"/>
    </location>
</feature>
<dbReference type="Gene3D" id="1.20.120.520">
    <property type="entry name" value="nmb1532 protein domain like"/>
    <property type="match status" value="1"/>
</dbReference>
<dbReference type="RefSeq" id="WP_114433443.1">
    <property type="nucleotide sequence ID" value="NZ_QEIN01000199.1"/>
</dbReference>
<accession>A0A368T0Q4</accession>
<sequence>RTGPRGAARRSHAWRRPERAAGEHTGHARTGRRRADITDDALAPIRADNGELAAALTRLGRDRPARPELLDDLAARVVAHLCAAESELDRVLAREAAEPGILHRRNAARRHIEQLLSRLKAVDPAGRRFAELLRRLTADLRAHLAEEEEIVLPDLRSAVGPERLAELGAAFERRRRAEFAHLRPG</sequence>
<reference evidence="3 4" key="1">
    <citation type="submission" date="2018-04" db="EMBL/GenBank/DDBJ databases">
        <title>Novel actinobacteria from marine sediment.</title>
        <authorList>
            <person name="Ng Z.Y."/>
            <person name="Tan G.Y.A."/>
        </authorList>
    </citation>
    <scope>NUCLEOTIDE SEQUENCE [LARGE SCALE GENOMIC DNA]</scope>
    <source>
        <strain evidence="3 4">TPS81</strain>
    </source>
</reference>
<evidence type="ECO:0000313" key="3">
    <source>
        <dbReference type="EMBL" id="RCV53199.1"/>
    </source>
</evidence>
<dbReference type="InterPro" id="IPR012312">
    <property type="entry name" value="Hemerythrin-like"/>
</dbReference>
<evidence type="ECO:0000313" key="4">
    <source>
        <dbReference type="Proteomes" id="UP000253318"/>
    </source>
</evidence>
<dbReference type="Proteomes" id="UP000253318">
    <property type="component" value="Unassembled WGS sequence"/>
</dbReference>
<dbReference type="Pfam" id="PF01814">
    <property type="entry name" value="Hemerythrin"/>
    <property type="match status" value="1"/>
</dbReference>
<feature type="compositionally biased region" description="Basic and acidic residues" evidence="1">
    <location>
        <begin position="15"/>
        <end position="26"/>
    </location>
</feature>
<organism evidence="3 4">
    <name type="scientific">Marinitenerispora sediminis</name>
    <dbReference type="NCBI Taxonomy" id="1931232"/>
    <lineage>
        <taxon>Bacteria</taxon>
        <taxon>Bacillati</taxon>
        <taxon>Actinomycetota</taxon>
        <taxon>Actinomycetes</taxon>
        <taxon>Streptosporangiales</taxon>
        <taxon>Nocardiopsidaceae</taxon>
        <taxon>Marinitenerispora</taxon>
    </lineage>
</organism>
<comment type="caution">
    <text evidence="3">The sequence shown here is derived from an EMBL/GenBank/DDBJ whole genome shotgun (WGS) entry which is preliminary data.</text>
</comment>
<name>A0A368T0Q4_9ACTN</name>
<dbReference type="OrthoDB" id="5186342at2"/>
<feature type="domain" description="Hemerythrin-like" evidence="2">
    <location>
        <begin position="51"/>
        <end position="153"/>
    </location>
</feature>
<evidence type="ECO:0000259" key="2">
    <source>
        <dbReference type="Pfam" id="PF01814"/>
    </source>
</evidence>
<feature type="region of interest" description="Disordered" evidence="1">
    <location>
        <begin position="1"/>
        <end position="37"/>
    </location>
</feature>
<dbReference type="EMBL" id="QEIN01000199">
    <property type="protein sequence ID" value="RCV53199.1"/>
    <property type="molecule type" value="Genomic_DNA"/>
</dbReference>
<gene>
    <name evidence="3" type="ORF">DEF24_20925</name>
</gene>